<dbReference type="InterPro" id="IPR002110">
    <property type="entry name" value="Ankyrin_rpt"/>
</dbReference>
<protein>
    <submittedName>
        <fullName evidence="2">Uncharacterized protein</fullName>
    </submittedName>
</protein>
<dbReference type="Pfam" id="PF12796">
    <property type="entry name" value="Ank_2"/>
    <property type="match status" value="1"/>
</dbReference>
<dbReference type="InterPro" id="IPR036770">
    <property type="entry name" value="Ankyrin_rpt-contain_sf"/>
</dbReference>
<dbReference type="Gene3D" id="1.25.40.20">
    <property type="entry name" value="Ankyrin repeat-containing domain"/>
    <property type="match status" value="1"/>
</dbReference>
<evidence type="ECO:0000256" key="1">
    <source>
        <dbReference type="SAM" id="MobiDB-lite"/>
    </source>
</evidence>
<feature type="compositionally biased region" description="Polar residues" evidence="1">
    <location>
        <begin position="246"/>
        <end position="262"/>
    </location>
</feature>
<organism evidence="2 3">
    <name type="scientific">Astyanax mexicanus</name>
    <name type="common">Blind cave fish</name>
    <name type="synonym">Astyanax fasciatus mexicanus</name>
    <dbReference type="NCBI Taxonomy" id="7994"/>
    <lineage>
        <taxon>Eukaryota</taxon>
        <taxon>Metazoa</taxon>
        <taxon>Chordata</taxon>
        <taxon>Craniata</taxon>
        <taxon>Vertebrata</taxon>
        <taxon>Euteleostomi</taxon>
        <taxon>Actinopterygii</taxon>
        <taxon>Neopterygii</taxon>
        <taxon>Teleostei</taxon>
        <taxon>Ostariophysi</taxon>
        <taxon>Characiformes</taxon>
        <taxon>Characoidei</taxon>
        <taxon>Acestrorhamphidae</taxon>
        <taxon>Acestrorhamphinae</taxon>
        <taxon>Astyanax</taxon>
    </lineage>
</organism>
<evidence type="ECO:0000313" key="3">
    <source>
        <dbReference type="Proteomes" id="UP000694621"/>
    </source>
</evidence>
<accession>A0A8B9L419</accession>
<name>A0A8B9L419_ASTMX</name>
<feature type="region of interest" description="Disordered" evidence="1">
    <location>
        <begin position="223"/>
        <end position="262"/>
    </location>
</feature>
<evidence type="ECO:0000313" key="2">
    <source>
        <dbReference type="Ensembl" id="ENSAMXP00005045681.1"/>
    </source>
</evidence>
<dbReference type="SUPFAM" id="SSF48403">
    <property type="entry name" value="Ankyrin repeat"/>
    <property type="match status" value="1"/>
</dbReference>
<dbReference type="Proteomes" id="UP000694621">
    <property type="component" value="Unplaced"/>
</dbReference>
<dbReference type="SMART" id="SM00248">
    <property type="entry name" value="ANK"/>
    <property type="match status" value="3"/>
</dbReference>
<dbReference type="AlphaFoldDB" id="A0A8B9L419"/>
<sequence length="344" mass="36855">MTKEEVLRESSEGDAVLERYSVVSHTAARPVIHQVASAPMPTDSDFSFFDPTDPQCREVLLDPQTSVPELFAVLRQWVPQVQKNISLIGNEILKRGCGVNDRDGLTDMSLLHYCCKAGAPGIGDAENAASFARKLLSLGAEPSLRSRWTNMSALHYAAYFDVPPLIRVVLQASQPGEVDATCSDFDFGTALHIAASNICTAAVRCLLELGANPAFREYSLRSPKSLNSQSVGDPAPGSPPHPSAPIATSTSPGSSPRWTQVLSHGAVPRPPLHWTQDRLLADGLLFLFPDRDAPYGHGRSGPPPAPDLPPYLLTAHSAAHHSLGRHAAGLPQPAARSASSRKCI</sequence>
<dbReference type="Ensembl" id="ENSAMXT00005049642.1">
    <property type="protein sequence ID" value="ENSAMXP00005045681.1"/>
    <property type="gene ID" value="ENSAMXG00005021110.1"/>
</dbReference>
<proteinExistence type="predicted"/>
<reference evidence="2" key="1">
    <citation type="submission" date="2025-08" db="UniProtKB">
        <authorList>
            <consortium name="Ensembl"/>
        </authorList>
    </citation>
    <scope>IDENTIFICATION</scope>
</reference>